<proteinExistence type="predicted"/>
<organism evidence="1 2">
    <name type="scientific">Hibiscus sabdariffa</name>
    <name type="common">roselle</name>
    <dbReference type="NCBI Taxonomy" id="183260"/>
    <lineage>
        <taxon>Eukaryota</taxon>
        <taxon>Viridiplantae</taxon>
        <taxon>Streptophyta</taxon>
        <taxon>Embryophyta</taxon>
        <taxon>Tracheophyta</taxon>
        <taxon>Spermatophyta</taxon>
        <taxon>Magnoliopsida</taxon>
        <taxon>eudicotyledons</taxon>
        <taxon>Gunneridae</taxon>
        <taxon>Pentapetalae</taxon>
        <taxon>rosids</taxon>
        <taxon>malvids</taxon>
        <taxon>Malvales</taxon>
        <taxon>Malvaceae</taxon>
        <taxon>Malvoideae</taxon>
        <taxon>Hibiscus</taxon>
    </lineage>
</organism>
<sequence>MIRYKKTTFAFIGFIGESKEKVAIEKGSGRLMDGFHIRVYNVRSGKESTMKSTTKAQVARKCFKSRDFRSYKEVLMSNEKQIRNKSYGETTTMELNRSNVSTETRVWIYDNEKVECNSDNM</sequence>
<accession>A0ABR2EFB4</accession>
<evidence type="ECO:0008006" key="3">
    <source>
        <dbReference type="Google" id="ProtNLM"/>
    </source>
</evidence>
<comment type="caution">
    <text evidence="1">The sequence shown here is derived from an EMBL/GenBank/DDBJ whole genome shotgun (WGS) entry which is preliminary data.</text>
</comment>
<keyword evidence="2" id="KW-1185">Reference proteome</keyword>
<dbReference type="EMBL" id="JBBPBM010000014">
    <property type="protein sequence ID" value="KAK8559941.1"/>
    <property type="molecule type" value="Genomic_DNA"/>
</dbReference>
<evidence type="ECO:0000313" key="1">
    <source>
        <dbReference type="EMBL" id="KAK8559941.1"/>
    </source>
</evidence>
<reference evidence="1 2" key="1">
    <citation type="journal article" date="2024" name="G3 (Bethesda)">
        <title>Genome assembly of Hibiscus sabdariffa L. provides insights into metabolisms of medicinal natural products.</title>
        <authorList>
            <person name="Kim T."/>
        </authorList>
    </citation>
    <scope>NUCLEOTIDE SEQUENCE [LARGE SCALE GENOMIC DNA]</scope>
    <source>
        <strain evidence="1">TK-2024</strain>
        <tissue evidence="1">Old leaves</tissue>
    </source>
</reference>
<evidence type="ECO:0000313" key="2">
    <source>
        <dbReference type="Proteomes" id="UP001472677"/>
    </source>
</evidence>
<dbReference type="Proteomes" id="UP001472677">
    <property type="component" value="Unassembled WGS sequence"/>
</dbReference>
<name>A0ABR2EFB4_9ROSI</name>
<gene>
    <name evidence="1" type="ORF">V6N12_012752</name>
</gene>
<protein>
    <recommendedName>
        <fullName evidence="3">RRM domain-containing protein</fullName>
    </recommendedName>
</protein>